<dbReference type="OrthoDB" id="9805913at2"/>
<evidence type="ECO:0000313" key="5">
    <source>
        <dbReference type="EMBL" id="SFM03079.1"/>
    </source>
</evidence>
<dbReference type="GO" id="GO:0005829">
    <property type="term" value="C:cytosol"/>
    <property type="evidence" value="ECO:0007669"/>
    <property type="project" value="TreeGrafter"/>
</dbReference>
<name>A0A1I4MIN7_9BURK</name>
<dbReference type="PANTHER" id="PTHR37419:SF8">
    <property type="entry name" value="TOXIN YJJJ"/>
    <property type="match status" value="1"/>
</dbReference>
<feature type="domain" description="HipA-like C-terminal" evidence="4">
    <location>
        <begin position="168"/>
        <end position="386"/>
    </location>
</feature>
<dbReference type="RefSeq" id="WP_093387784.1">
    <property type="nucleotide sequence ID" value="NZ_FOTW01000011.1"/>
</dbReference>
<keyword evidence="6" id="KW-1185">Reference proteome</keyword>
<dbReference type="GO" id="GO:0004674">
    <property type="term" value="F:protein serine/threonine kinase activity"/>
    <property type="evidence" value="ECO:0007669"/>
    <property type="project" value="TreeGrafter"/>
</dbReference>
<reference evidence="5 6" key="1">
    <citation type="submission" date="2016-10" db="EMBL/GenBank/DDBJ databases">
        <authorList>
            <person name="de Groot N.N."/>
        </authorList>
    </citation>
    <scope>NUCLEOTIDE SEQUENCE [LARGE SCALE GENOMIC DNA]</scope>
    <source>
        <strain evidence="5 6">ATCC 43154</strain>
    </source>
</reference>
<organism evidence="5 6">
    <name type="scientific">Rugamonas rubra</name>
    <dbReference type="NCBI Taxonomy" id="758825"/>
    <lineage>
        <taxon>Bacteria</taxon>
        <taxon>Pseudomonadati</taxon>
        <taxon>Pseudomonadota</taxon>
        <taxon>Betaproteobacteria</taxon>
        <taxon>Burkholderiales</taxon>
        <taxon>Oxalobacteraceae</taxon>
        <taxon>Telluria group</taxon>
        <taxon>Rugamonas</taxon>
    </lineage>
</organism>
<dbReference type="AlphaFoldDB" id="A0A1I4MIN7"/>
<dbReference type="PANTHER" id="PTHR37419">
    <property type="entry name" value="SERINE/THREONINE-PROTEIN KINASE TOXIN HIPA"/>
    <property type="match status" value="1"/>
</dbReference>
<evidence type="ECO:0000256" key="3">
    <source>
        <dbReference type="ARBA" id="ARBA00022777"/>
    </source>
</evidence>
<evidence type="ECO:0000313" key="6">
    <source>
        <dbReference type="Proteomes" id="UP000199470"/>
    </source>
</evidence>
<gene>
    <name evidence="5" type="ORF">SAMN02982985_02423</name>
</gene>
<protein>
    <submittedName>
        <fullName evidence="5">Serine/threonine-protein kinase HipA</fullName>
    </submittedName>
</protein>
<evidence type="ECO:0000256" key="2">
    <source>
        <dbReference type="ARBA" id="ARBA00022679"/>
    </source>
</evidence>
<keyword evidence="3 5" id="KW-0418">Kinase</keyword>
<evidence type="ECO:0000256" key="1">
    <source>
        <dbReference type="ARBA" id="ARBA00010164"/>
    </source>
</evidence>
<evidence type="ECO:0000259" key="4">
    <source>
        <dbReference type="Pfam" id="PF07804"/>
    </source>
</evidence>
<keyword evidence="2" id="KW-0808">Transferase</keyword>
<dbReference type="InterPro" id="IPR052028">
    <property type="entry name" value="HipA_Ser/Thr_kinase"/>
</dbReference>
<dbReference type="Proteomes" id="UP000199470">
    <property type="component" value="Unassembled WGS sequence"/>
</dbReference>
<sequence>MVLACTVFDCSNPVEPLPVGSFAVDEAGDGHFAYGRHYINRPQSFDLDPIHLRRSAEVQLLARRHDGTYGVLSDAGPNAWGVKLTASVLTRKNEPLPSNPVEWLLNSWHYGSGCLGFSRHHTEKPGLGIDAARTEELSGKLLRVVDALAVNEDVDLTDSDIRLLAPGSSLGGVRPKTIVTHDGTEHIAKFSRPDDIFDVPKVEYATMCLAHKAGIDTPDFELIDVAGRSVFLVERFDRTKGGRRKHYISAHSLLNPSALSTDGREYKTSFSYAGIVEAMRPFNIRGQLDSRELFRRMVFNIFVGNVDDHLRNHALLMESPGRYVLSPAFDIVPHISASSHPQSIGVGALGAASTVENALSQCGRFLLKPEEAKEIVASVRNAVSGWVVSFKEAGVRKNDIAVLANCISLDR</sequence>
<dbReference type="EMBL" id="FOTW01000011">
    <property type="protein sequence ID" value="SFM03079.1"/>
    <property type="molecule type" value="Genomic_DNA"/>
</dbReference>
<dbReference type="InterPro" id="IPR012893">
    <property type="entry name" value="HipA-like_C"/>
</dbReference>
<dbReference type="Pfam" id="PF07804">
    <property type="entry name" value="HipA_C"/>
    <property type="match status" value="1"/>
</dbReference>
<accession>A0A1I4MIN7</accession>
<proteinExistence type="inferred from homology"/>
<comment type="similarity">
    <text evidence="1">Belongs to the HipA Ser/Thr kinase family.</text>
</comment>
<dbReference type="STRING" id="758825.SAMN02982985_02423"/>
<dbReference type="Gene3D" id="1.10.1070.20">
    <property type="match status" value="1"/>
</dbReference>